<dbReference type="RefSeq" id="XP_051447147.1">
    <property type="nucleotide sequence ID" value="XM_051587054.1"/>
</dbReference>
<accession>A0AAD5EED4</accession>
<reference evidence="1" key="1">
    <citation type="submission" date="2021-06" db="EMBL/GenBank/DDBJ databases">
        <authorList>
            <consortium name="DOE Joint Genome Institute"/>
            <person name="Mondo S.J."/>
            <person name="Amses K.R."/>
            <person name="Simmons D.R."/>
            <person name="Longcore J.E."/>
            <person name="Seto K."/>
            <person name="Alves G.H."/>
            <person name="Bonds A.E."/>
            <person name="Quandt C.A."/>
            <person name="Davis W.J."/>
            <person name="Chang Y."/>
            <person name="Letcher P.M."/>
            <person name="Powell M.J."/>
            <person name="Kuo A."/>
            <person name="Labutti K."/>
            <person name="Pangilinan J."/>
            <person name="Andreopoulos W."/>
            <person name="Tritt A."/>
            <person name="Riley R."/>
            <person name="Hundley H."/>
            <person name="Johnson J."/>
            <person name="Lipzen A."/>
            <person name="Barry K."/>
            <person name="Berbee M.L."/>
            <person name="Buchler N.E."/>
            <person name="Grigoriev I.V."/>
            <person name="Spatafora J.W."/>
            <person name="Stajich J.E."/>
            <person name="James T.Y."/>
        </authorList>
    </citation>
    <scope>NUCLEOTIDE SEQUENCE</scope>
    <source>
        <strain evidence="1">AG</strain>
    </source>
</reference>
<dbReference type="EMBL" id="MU620902">
    <property type="protein sequence ID" value="KAI8582143.1"/>
    <property type="molecule type" value="Genomic_DNA"/>
</dbReference>
<keyword evidence="2" id="KW-1185">Reference proteome</keyword>
<evidence type="ECO:0000313" key="2">
    <source>
        <dbReference type="Proteomes" id="UP001206595"/>
    </source>
</evidence>
<name>A0AAD5EED4_UMBRA</name>
<comment type="caution">
    <text evidence="1">The sequence shown here is derived from an EMBL/GenBank/DDBJ whole genome shotgun (WGS) entry which is preliminary data.</text>
</comment>
<dbReference type="GeneID" id="75912401"/>
<organism evidence="1 2">
    <name type="scientific">Umbelopsis ramanniana AG</name>
    <dbReference type="NCBI Taxonomy" id="1314678"/>
    <lineage>
        <taxon>Eukaryota</taxon>
        <taxon>Fungi</taxon>
        <taxon>Fungi incertae sedis</taxon>
        <taxon>Mucoromycota</taxon>
        <taxon>Mucoromycotina</taxon>
        <taxon>Umbelopsidomycetes</taxon>
        <taxon>Umbelopsidales</taxon>
        <taxon>Umbelopsidaceae</taxon>
        <taxon>Umbelopsis</taxon>
    </lineage>
</organism>
<reference evidence="1" key="2">
    <citation type="journal article" date="2022" name="Proc. Natl. Acad. Sci. U.S.A.">
        <title>Diploid-dominant life cycles characterize the early evolution of Fungi.</title>
        <authorList>
            <person name="Amses K.R."/>
            <person name="Simmons D.R."/>
            <person name="Longcore J.E."/>
            <person name="Mondo S.J."/>
            <person name="Seto K."/>
            <person name="Jeronimo G.H."/>
            <person name="Bonds A.E."/>
            <person name="Quandt C.A."/>
            <person name="Davis W.J."/>
            <person name="Chang Y."/>
            <person name="Federici B.A."/>
            <person name="Kuo A."/>
            <person name="LaButti K."/>
            <person name="Pangilinan J."/>
            <person name="Andreopoulos W."/>
            <person name="Tritt A."/>
            <person name="Riley R."/>
            <person name="Hundley H."/>
            <person name="Johnson J."/>
            <person name="Lipzen A."/>
            <person name="Barry K."/>
            <person name="Lang B.F."/>
            <person name="Cuomo C.A."/>
            <person name="Buchler N.E."/>
            <person name="Grigoriev I.V."/>
            <person name="Spatafora J.W."/>
            <person name="Stajich J.E."/>
            <person name="James T.Y."/>
        </authorList>
    </citation>
    <scope>NUCLEOTIDE SEQUENCE</scope>
    <source>
        <strain evidence="1">AG</strain>
    </source>
</reference>
<protein>
    <submittedName>
        <fullName evidence="1">Uncharacterized protein</fullName>
    </submittedName>
</protein>
<evidence type="ECO:0000313" key="1">
    <source>
        <dbReference type="EMBL" id="KAI8582143.1"/>
    </source>
</evidence>
<dbReference type="AlphaFoldDB" id="A0AAD5EED4"/>
<proteinExistence type="predicted"/>
<sequence>MYKWYANCAAVVLDSNTEFKDRCTRGWCSIRRGNSCYSVRIYKGSEAFLIDEIGQKATPRSLYTASSSEPLIRICNENPG</sequence>
<dbReference type="Proteomes" id="UP001206595">
    <property type="component" value="Unassembled WGS sequence"/>
</dbReference>
<gene>
    <name evidence="1" type="ORF">K450DRAFT_229226</name>
</gene>